<dbReference type="InterPro" id="IPR001604">
    <property type="entry name" value="Endo_G_ENPP1-like_dom"/>
</dbReference>
<feature type="binding site" evidence="5">
    <location>
        <position position="255"/>
    </location>
    <ligand>
        <name>Mg(2+)</name>
        <dbReference type="ChEBI" id="CHEBI:18420"/>
        <note>catalytic</note>
    </ligand>
</feature>
<dbReference type="EMBL" id="JTDY01000675">
    <property type="protein sequence ID" value="KOB76267.1"/>
    <property type="molecule type" value="Genomic_DNA"/>
</dbReference>
<dbReference type="PANTHER" id="PTHR13966:SF19">
    <property type="entry name" value="NUCLEASE EXOG, MITOCHONDRIAL"/>
    <property type="match status" value="1"/>
</dbReference>
<reference evidence="8 9" key="1">
    <citation type="journal article" date="2015" name="Genome Biol. Evol.">
        <title>The genome of winter moth (Operophtera brumata) provides a genomic perspective on sexual dimorphism and phenology.</title>
        <authorList>
            <person name="Derks M.F."/>
            <person name="Smit S."/>
            <person name="Salis L."/>
            <person name="Schijlen E."/>
            <person name="Bossers A."/>
            <person name="Mateman C."/>
            <person name="Pijl A.S."/>
            <person name="de Ridder D."/>
            <person name="Groenen M.A."/>
            <person name="Visser M.E."/>
            <person name="Megens H.J."/>
        </authorList>
    </citation>
    <scope>NUCLEOTIDE SEQUENCE [LARGE SCALE GENOMIC DNA]</scope>
    <source>
        <strain evidence="8">WM2013NL</strain>
        <tissue evidence="8">Head and thorax</tissue>
    </source>
</reference>
<dbReference type="FunFam" id="3.40.570.10:FF:000007">
    <property type="entry name" value="Alkaline nuclease"/>
    <property type="match status" value="1"/>
</dbReference>
<evidence type="ECO:0000256" key="6">
    <source>
        <dbReference type="SAM" id="SignalP"/>
    </source>
</evidence>
<dbReference type="Pfam" id="PF01223">
    <property type="entry name" value="Endonuclease_NS"/>
    <property type="match status" value="1"/>
</dbReference>
<proteinExistence type="inferred from homology"/>
<evidence type="ECO:0000313" key="9">
    <source>
        <dbReference type="Proteomes" id="UP000037510"/>
    </source>
</evidence>
<name>A0A0L7LLE8_OPEBR</name>
<feature type="chain" id="PRO_5005573549" evidence="6">
    <location>
        <begin position="19"/>
        <end position="401"/>
    </location>
</feature>
<dbReference type="GO" id="GO:0005634">
    <property type="term" value="C:nucleus"/>
    <property type="evidence" value="ECO:0007669"/>
    <property type="project" value="TreeGrafter"/>
</dbReference>
<comment type="caution">
    <text evidence="8">The sequence shown here is derived from an EMBL/GenBank/DDBJ whole genome shotgun (WGS) entry which is preliminary data.</text>
</comment>
<evidence type="ECO:0000313" key="8">
    <source>
        <dbReference type="EMBL" id="KOB76267.1"/>
    </source>
</evidence>
<comment type="similarity">
    <text evidence="1">Belongs to the DNA/RNA non-specific endonuclease family.</text>
</comment>
<dbReference type="InterPro" id="IPR044925">
    <property type="entry name" value="His-Me_finger_sf"/>
</dbReference>
<organism evidence="8 9">
    <name type="scientific">Operophtera brumata</name>
    <name type="common">Winter moth</name>
    <name type="synonym">Phalaena brumata</name>
    <dbReference type="NCBI Taxonomy" id="104452"/>
    <lineage>
        <taxon>Eukaryota</taxon>
        <taxon>Metazoa</taxon>
        <taxon>Ecdysozoa</taxon>
        <taxon>Arthropoda</taxon>
        <taxon>Hexapoda</taxon>
        <taxon>Insecta</taxon>
        <taxon>Pterygota</taxon>
        <taxon>Neoptera</taxon>
        <taxon>Endopterygota</taxon>
        <taxon>Lepidoptera</taxon>
        <taxon>Glossata</taxon>
        <taxon>Ditrysia</taxon>
        <taxon>Geometroidea</taxon>
        <taxon>Geometridae</taxon>
        <taxon>Larentiinae</taxon>
        <taxon>Operophtera</taxon>
    </lineage>
</organism>
<dbReference type="GO" id="GO:0004521">
    <property type="term" value="F:RNA endonuclease activity"/>
    <property type="evidence" value="ECO:0007669"/>
    <property type="project" value="TreeGrafter"/>
</dbReference>
<keyword evidence="9" id="KW-1185">Reference proteome</keyword>
<keyword evidence="5" id="KW-0479">Metal-binding</keyword>
<evidence type="ECO:0000256" key="4">
    <source>
        <dbReference type="PIRSR" id="PIRSR640255-1"/>
    </source>
</evidence>
<gene>
    <name evidence="8" type="ORF">OBRU01_06129</name>
</gene>
<evidence type="ECO:0000256" key="5">
    <source>
        <dbReference type="PIRSR" id="PIRSR640255-2"/>
    </source>
</evidence>
<sequence>MFQKIFLLILCALNIQQGERCRLNSRIHFGEPLPVILRNGRLLEPTDSSGNVLLDFGESMTLSCEGSGNLFHPNQTREEITASITCAGGENFRNDNWLNAPARFSQFRCSMPPNYVSRRTEQTCFESNPIYEVGYIIQNEFYALYESCFNEETLNAVYSKYSQKPYNAMFQTRVDRPFFISNGVYGHVPVDSLFSPKGQKAAVAQVVGPLVDTYMTMSEFLSRGHLAAKTDFVFAFGERATFHYVNCAPQWYGFNGGNWNTLEVDLRNHVHDVGYNTIIYTGTYGVTTLMTDYGHRANIYLYNDENNNPVIPVPLYFYKVVYEPSTKRGIAFVGINNPYVTAVEARDLFFCRDLCRGNSDFHWLSWHPNNSSEGYTFCCTIPDFRGAVGHLPQFEVNGLLT</sequence>
<dbReference type="GO" id="GO:0046872">
    <property type="term" value="F:metal ion binding"/>
    <property type="evidence" value="ECO:0007669"/>
    <property type="project" value="UniProtKB-KW"/>
</dbReference>
<feature type="signal peptide" evidence="6">
    <location>
        <begin position="1"/>
        <end position="18"/>
    </location>
</feature>
<dbReference type="GO" id="GO:0005743">
    <property type="term" value="C:mitochondrial inner membrane"/>
    <property type="evidence" value="ECO:0007669"/>
    <property type="project" value="TreeGrafter"/>
</dbReference>
<keyword evidence="2" id="KW-0540">Nuclease</keyword>
<protein>
    <submittedName>
        <fullName evidence="8">Alkaline nuclease</fullName>
    </submittedName>
</protein>
<dbReference type="InterPro" id="IPR044929">
    <property type="entry name" value="DNA/RNA_non-sp_Endonuclease_sf"/>
</dbReference>
<evidence type="ECO:0000259" key="7">
    <source>
        <dbReference type="SMART" id="SM00892"/>
    </source>
</evidence>
<feature type="domain" description="DNA/RNA non-specific endonuclease/pyrophosphatase/phosphodiesterase" evidence="7">
    <location>
        <begin position="141"/>
        <end position="384"/>
    </location>
</feature>
<accession>A0A0L7LLE8</accession>
<evidence type="ECO:0000256" key="3">
    <source>
        <dbReference type="ARBA" id="ARBA00022759"/>
    </source>
</evidence>
<dbReference type="InterPro" id="IPR040255">
    <property type="entry name" value="Non-specific_endonuclease"/>
</dbReference>
<evidence type="ECO:0000256" key="2">
    <source>
        <dbReference type="ARBA" id="ARBA00022722"/>
    </source>
</evidence>
<dbReference type="GO" id="GO:0006309">
    <property type="term" value="P:apoptotic DNA fragmentation"/>
    <property type="evidence" value="ECO:0007669"/>
    <property type="project" value="TreeGrafter"/>
</dbReference>
<dbReference type="SMART" id="SM00892">
    <property type="entry name" value="Endonuclease_NS"/>
    <property type="match status" value="1"/>
</dbReference>
<dbReference type="AlphaFoldDB" id="A0A0L7LLE8"/>
<dbReference type="GO" id="GO:0000014">
    <property type="term" value="F:single-stranded DNA endodeoxyribonuclease activity"/>
    <property type="evidence" value="ECO:0007669"/>
    <property type="project" value="TreeGrafter"/>
</dbReference>
<evidence type="ECO:0000256" key="1">
    <source>
        <dbReference type="ARBA" id="ARBA00010052"/>
    </source>
</evidence>
<dbReference type="Proteomes" id="UP000037510">
    <property type="component" value="Unassembled WGS sequence"/>
</dbReference>
<dbReference type="Gene3D" id="3.40.570.10">
    <property type="entry name" value="Extracellular Endonuclease, subunit A"/>
    <property type="match status" value="1"/>
</dbReference>
<keyword evidence="3" id="KW-0378">Hydrolase</keyword>
<keyword evidence="6" id="KW-0732">Signal</keyword>
<keyword evidence="3" id="KW-0255">Endonuclease</keyword>
<dbReference type="SUPFAM" id="SSF54060">
    <property type="entry name" value="His-Me finger endonucleases"/>
    <property type="match status" value="1"/>
</dbReference>
<feature type="active site" description="Proton acceptor" evidence="4">
    <location>
        <position position="225"/>
    </location>
</feature>
<dbReference type="PANTHER" id="PTHR13966">
    <property type="entry name" value="ENDONUCLEASE RELATED"/>
    <property type="match status" value="1"/>
</dbReference>
<dbReference type="STRING" id="104452.A0A0L7LLE8"/>
<dbReference type="GO" id="GO:0003676">
    <property type="term" value="F:nucleic acid binding"/>
    <property type="evidence" value="ECO:0007669"/>
    <property type="project" value="InterPro"/>
</dbReference>